<evidence type="ECO:0000313" key="2">
    <source>
        <dbReference type="EMBL" id="OHA47597.1"/>
    </source>
</evidence>
<dbReference type="Proteomes" id="UP000176965">
    <property type="component" value="Unassembled WGS sequence"/>
</dbReference>
<gene>
    <name evidence="2" type="ORF">A2541_01695</name>
</gene>
<dbReference type="AlphaFoldDB" id="A0A1G2PH21"/>
<feature type="transmembrane region" description="Helical" evidence="1">
    <location>
        <begin position="7"/>
        <end position="29"/>
    </location>
</feature>
<name>A0A1G2PH21_9BACT</name>
<sequence length="187" mass="21119">MKNSKKGLFILLIIVITAILVVIVGIFVYQDKRVIEDSETNIAVLTTNWKAYNGIYPISFSYPPDLILSEGDADFASIIRLWKDVAGKREDTIFDIFIPFDRKSSPIEATVEGWQARGYVIDKELFIDGILAIQLIGLGQDNISTPISQNAVVISQNREQVYVIVNYKIGENNLIFEEILKSIKFTK</sequence>
<accession>A0A1G2PH21</accession>
<keyword evidence="1" id="KW-1133">Transmembrane helix</keyword>
<comment type="caution">
    <text evidence="2">The sequence shown here is derived from an EMBL/GenBank/DDBJ whole genome shotgun (WGS) entry which is preliminary data.</text>
</comment>
<reference evidence="2 3" key="1">
    <citation type="journal article" date="2016" name="Nat. Commun.">
        <title>Thousands of microbial genomes shed light on interconnected biogeochemical processes in an aquifer system.</title>
        <authorList>
            <person name="Anantharaman K."/>
            <person name="Brown C.T."/>
            <person name="Hug L.A."/>
            <person name="Sharon I."/>
            <person name="Castelle C.J."/>
            <person name="Probst A.J."/>
            <person name="Thomas B.C."/>
            <person name="Singh A."/>
            <person name="Wilkins M.J."/>
            <person name="Karaoz U."/>
            <person name="Brodie E.L."/>
            <person name="Williams K.H."/>
            <person name="Hubbard S.S."/>
            <person name="Banfield J.F."/>
        </authorList>
    </citation>
    <scope>NUCLEOTIDE SEQUENCE [LARGE SCALE GENOMIC DNA]</scope>
</reference>
<evidence type="ECO:0000313" key="3">
    <source>
        <dbReference type="Proteomes" id="UP000176965"/>
    </source>
</evidence>
<organism evidence="2 3">
    <name type="scientific">Candidatus Taylorbacteria bacterium RIFOXYD2_FULL_36_9</name>
    <dbReference type="NCBI Taxonomy" id="1802338"/>
    <lineage>
        <taxon>Bacteria</taxon>
        <taxon>Candidatus Tayloriibacteriota</taxon>
    </lineage>
</organism>
<keyword evidence="1" id="KW-0812">Transmembrane</keyword>
<evidence type="ECO:0000256" key="1">
    <source>
        <dbReference type="SAM" id="Phobius"/>
    </source>
</evidence>
<keyword evidence="1" id="KW-0472">Membrane</keyword>
<protein>
    <submittedName>
        <fullName evidence="2">Uncharacterized protein</fullName>
    </submittedName>
</protein>
<dbReference type="EMBL" id="MHSQ01000004">
    <property type="protein sequence ID" value="OHA47597.1"/>
    <property type="molecule type" value="Genomic_DNA"/>
</dbReference>
<proteinExistence type="predicted"/>